<dbReference type="OrthoDB" id="26282at2759"/>
<reference evidence="1 2" key="1">
    <citation type="journal article" date="2013" name="BMC Genomics">
        <title>Genome sequencing and comparative genomics of honey bee microsporidia, Nosema apis reveal novel insights into host-parasite interactions.</title>
        <authorList>
            <person name="Chen Yp."/>
            <person name="Pettis J.S."/>
            <person name="Zhao Y."/>
            <person name="Liu X."/>
            <person name="Tallon L.J."/>
            <person name="Sadzewicz L.D."/>
            <person name="Li R."/>
            <person name="Zheng H."/>
            <person name="Huang S."/>
            <person name="Zhang X."/>
            <person name="Hamilton M.C."/>
            <person name="Pernal S.F."/>
            <person name="Melathopoulos A.P."/>
            <person name="Yan X."/>
            <person name="Evans J.D."/>
        </authorList>
    </citation>
    <scope>NUCLEOTIDE SEQUENCE [LARGE SCALE GENOMIC DNA]</scope>
    <source>
        <strain evidence="1 2">BRL 01</strain>
    </source>
</reference>
<keyword evidence="2" id="KW-1185">Reference proteome</keyword>
<evidence type="ECO:0000313" key="2">
    <source>
        <dbReference type="Proteomes" id="UP000053780"/>
    </source>
</evidence>
<gene>
    <name evidence="1" type="ORF">NAPIS_ORF02102</name>
</gene>
<accession>T0MH00</accession>
<name>T0MH00_9MICR</name>
<dbReference type="HOGENOM" id="CLU_1482401_0_0_1"/>
<dbReference type="VEuPathDB" id="MicrosporidiaDB:NAPIS_ORF02102"/>
<sequence length="182" mass="21845">MNYKDLIEIEMRNLLKLDERSLFMRINYVYRYLLYWDYKNEELYFMYSHVYNSGAYNGVDNVDNNICGNNVHENNNIDNINVDNNLNNYNIDNNLNNDNIDNITDNNNTNIDNNFNIFSYYNSQLYIKRLLEEGMRNTININYKIYFYNLYGYNSFIESFISEGNVNSNNNNSIYKNSIDII</sequence>
<dbReference type="EMBL" id="KE647306">
    <property type="protein sequence ID" value="EQB60325.1"/>
    <property type="molecule type" value="Genomic_DNA"/>
</dbReference>
<dbReference type="AlphaFoldDB" id="T0MH00"/>
<dbReference type="Proteomes" id="UP000053780">
    <property type="component" value="Unassembled WGS sequence"/>
</dbReference>
<organism evidence="1 2">
    <name type="scientific">Vairimorpha apis BRL 01</name>
    <dbReference type="NCBI Taxonomy" id="1037528"/>
    <lineage>
        <taxon>Eukaryota</taxon>
        <taxon>Fungi</taxon>
        <taxon>Fungi incertae sedis</taxon>
        <taxon>Microsporidia</taxon>
        <taxon>Nosematidae</taxon>
        <taxon>Vairimorpha</taxon>
    </lineage>
</organism>
<evidence type="ECO:0000313" key="1">
    <source>
        <dbReference type="EMBL" id="EQB60325.1"/>
    </source>
</evidence>
<proteinExistence type="predicted"/>
<protein>
    <submittedName>
        <fullName evidence="1">Uncharacterized protein</fullName>
    </submittedName>
</protein>